<feature type="compositionally biased region" description="Low complexity" evidence="10">
    <location>
        <begin position="948"/>
        <end position="958"/>
    </location>
</feature>
<feature type="compositionally biased region" description="Polar residues" evidence="10">
    <location>
        <begin position="576"/>
        <end position="589"/>
    </location>
</feature>
<evidence type="ECO:0000259" key="12">
    <source>
        <dbReference type="PROSITE" id="PS51064"/>
    </source>
</evidence>
<evidence type="ECO:0000256" key="10">
    <source>
        <dbReference type="SAM" id="MobiDB-lite"/>
    </source>
</evidence>
<protein>
    <recommendedName>
        <fullName evidence="2">Insulin receptor substrate 1</fullName>
    </recommendedName>
    <alternativeName>
        <fullName evidence="8">Protein chico</fullName>
    </alternativeName>
</protein>
<evidence type="ECO:0000256" key="1">
    <source>
        <dbReference type="ARBA" id="ARBA00011440"/>
    </source>
</evidence>
<dbReference type="Pfam" id="PF00169">
    <property type="entry name" value="PH"/>
    <property type="match status" value="1"/>
</dbReference>
<feature type="region of interest" description="Disordered" evidence="10">
    <location>
        <begin position="1007"/>
        <end position="1030"/>
    </location>
</feature>
<feature type="region of interest" description="Disordered" evidence="10">
    <location>
        <begin position="677"/>
        <end position="800"/>
    </location>
</feature>
<organism evidence="13 14">
    <name type="scientific">Orchesella dallaii</name>
    <dbReference type="NCBI Taxonomy" id="48710"/>
    <lineage>
        <taxon>Eukaryota</taxon>
        <taxon>Metazoa</taxon>
        <taxon>Ecdysozoa</taxon>
        <taxon>Arthropoda</taxon>
        <taxon>Hexapoda</taxon>
        <taxon>Collembola</taxon>
        <taxon>Entomobryomorpha</taxon>
        <taxon>Entomobryoidea</taxon>
        <taxon>Orchesellidae</taxon>
        <taxon>Orchesellinae</taxon>
        <taxon>Orchesella</taxon>
    </lineage>
</organism>
<proteinExistence type="predicted"/>
<feature type="compositionally biased region" description="Polar residues" evidence="10">
    <location>
        <begin position="702"/>
        <end position="715"/>
    </location>
</feature>
<dbReference type="Gene3D" id="2.30.29.30">
    <property type="entry name" value="Pleckstrin-homology domain (PH domain)/Phosphotyrosine-binding domain (PTB)"/>
    <property type="match status" value="2"/>
</dbReference>
<dbReference type="SMART" id="SM01244">
    <property type="entry name" value="IRS"/>
    <property type="match status" value="1"/>
</dbReference>
<feature type="region of interest" description="Disordered" evidence="10">
    <location>
        <begin position="948"/>
        <end position="993"/>
    </location>
</feature>
<dbReference type="EMBL" id="CAXLJM020000091">
    <property type="protein sequence ID" value="CAL8131945.1"/>
    <property type="molecule type" value="Genomic_DNA"/>
</dbReference>
<dbReference type="SMART" id="SM00310">
    <property type="entry name" value="PTBI"/>
    <property type="match status" value="1"/>
</dbReference>
<dbReference type="PROSITE" id="PS50003">
    <property type="entry name" value="PH_DOMAIN"/>
    <property type="match status" value="1"/>
</dbReference>
<dbReference type="PANTHER" id="PTHR10614:SF13">
    <property type="entry name" value="INSULIN RECEPTOR SUBSTRATE 1"/>
    <property type="match status" value="1"/>
</dbReference>
<comment type="caution">
    <text evidence="13">The sequence shown here is derived from an EMBL/GenBank/DDBJ whole genome shotgun (WGS) entry which is preliminary data.</text>
</comment>
<dbReference type="InterPro" id="IPR011993">
    <property type="entry name" value="PH-like_dom_sf"/>
</dbReference>
<keyword evidence="7" id="KW-0896">Oogenesis</keyword>
<evidence type="ECO:0000256" key="4">
    <source>
        <dbReference type="ARBA" id="ARBA00022604"/>
    </source>
</evidence>
<evidence type="ECO:0000256" key="3">
    <source>
        <dbReference type="ARBA" id="ARBA00022553"/>
    </source>
</evidence>
<feature type="compositionally biased region" description="Polar residues" evidence="10">
    <location>
        <begin position="607"/>
        <end position="628"/>
    </location>
</feature>
<evidence type="ECO:0000256" key="7">
    <source>
        <dbReference type="ARBA" id="ARBA00022943"/>
    </source>
</evidence>
<feature type="domain" description="PH" evidence="11">
    <location>
        <begin position="76"/>
        <end position="176"/>
    </location>
</feature>
<evidence type="ECO:0000259" key="11">
    <source>
        <dbReference type="PROSITE" id="PS50003"/>
    </source>
</evidence>
<feature type="region of interest" description="Disordered" evidence="10">
    <location>
        <begin position="310"/>
        <end position="339"/>
    </location>
</feature>
<dbReference type="InterPro" id="IPR002404">
    <property type="entry name" value="IRS_PTB"/>
</dbReference>
<dbReference type="PRINTS" id="PR00628">
    <property type="entry name" value="INSULINRSI"/>
</dbReference>
<feature type="compositionally biased region" description="Polar residues" evidence="10">
    <location>
        <begin position="959"/>
        <end position="988"/>
    </location>
</feature>
<dbReference type="Pfam" id="PF02174">
    <property type="entry name" value="IRS"/>
    <property type="match status" value="1"/>
</dbReference>
<feature type="compositionally biased region" description="Low complexity" evidence="10">
    <location>
        <begin position="757"/>
        <end position="767"/>
    </location>
</feature>
<evidence type="ECO:0000313" key="14">
    <source>
        <dbReference type="Proteomes" id="UP001642540"/>
    </source>
</evidence>
<keyword evidence="5" id="KW-0677">Repeat</keyword>
<evidence type="ECO:0000256" key="9">
    <source>
        <dbReference type="ARBA" id="ARBA00046145"/>
    </source>
</evidence>
<dbReference type="InterPro" id="IPR039011">
    <property type="entry name" value="IRS"/>
</dbReference>
<feature type="region of interest" description="Disordered" evidence="10">
    <location>
        <begin position="1"/>
        <end position="28"/>
    </location>
</feature>
<evidence type="ECO:0000256" key="6">
    <source>
        <dbReference type="ARBA" id="ARBA00022782"/>
    </source>
</evidence>
<dbReference type="PROSITE" id="PS51064">
    <property type="entry name" value="IRS_PTB"/>
    <property type="match status" value="1"/>
</dbReference>
<dbReference type="SMART" id="SM00233">
    <property type="entry name" value="PH"/>
    <property type="match status" value="1"/>
</dbReference>
<evidence type="ECO:0000313" key="13">
    <source>
        <dbReference type="EMBL" id="CAL8131945.1"/>
    </source>
</evidence>
<evidence type="ECO:0000256" key="5">
    <source>
        <dbReference type="ARBA" id="ARBA00022737"/>
    </source>
</evidence>
<keyword evidence="14" id="KW-1185">Reference proteome</keyword>
<evidence type="ECO:0000256" key="2">
    <source>
        <dbReference type="ARBA" id="ARBA00015710"/>
    </source>
</evidence>
<feature type="region of interest" description="Disordered" evidence="10">
    <location>
        <begin position="571"/>
        <end position="636"/>
    </location>
</feature>
<feature type="compositionally biased region" description="Low complexity" evidence="10">
    <location>
        <begin position="915"/>
        <end position="925"/>
    </location>
</feature>
<keyword evidence="4" id="KW-0341">Growth regulation</keyword>
<gene>
    <name evidence="13" type="ORF">ODALV1_LOCUS24401</name>
</gene>
<comment type="subunit">
    <text evidence="1">Bindings to phosphatidylinositol 3-kinase and SHP2.</text>
</comment>
<feature type="domain" description="IRS-type PTB" evidence="12">
    <location>
        <begin position="194"/>
        <end position="304"/>
    </location>
</feature>
<reference evidence="13 14" key="1">
    <citation type="submission" date="2024-08" db="EMBL/GenBank/DDBJ databases">
        <authorList>
            <person name="Cucini C."/>
            <person name="Frati F."/>
        </authorList>
    </citation>
    <scope>NUCLEOTIDE SEQUENCE [LARGE SCALE GENOMIC DNA]</scope>
</reference>
<dbReference type="SUPFAM" id="SSF50729">
    <property type="entry name" value="PH domain-like"/>
    <property type="match status" value="2"/>
</dbReference>
<keyword evidence="3" id="KW-0597">Phosphoprotein</keyword>
<name>A0ABP1RNT1_9HEXA</name>
<feature type="compositionally biased region" description="Polar residues" evidence="10">
    <location>
        <begin position="317"/>
        <end position="339"/>
    </location>
</feature>
<dbReference type="PANTHER" id="PTHR10614">
    <property type="entry name" value="INSULIN RECEPTOR SUBSTRATE"/>
    <property type="match status" value="1"/>
</dbReference>
<dbReference type="InterPro" id="IPR001849">
    <property type="entry name" value="PH_domain"/>
</dbReference>
<feature type="region of interest" description="Disordered" evidence="10">
    <location>
        <begin position="877"/>
        <end position="934"/>
    </location>
</feature>
<comment type="function">
    <text evidence="9">Activates phosphatidylinositol 3-kinase when bound to the regulatory p85 subunit. May mediate the control of various cellular processes by insulin-like peptides. When phosphorylated by the insulin receptor binds specifically to various cellular proteins containing SH2 domains. Involved in control of cell proliferation, cell size, and body and organ growth throughout development. Also has a role in a signaling pathway controlling the physiological response required to endure periods of low nutrient conditions. Insulin/insulin-like growth factor (IGF) signaling pathway has a role in regulating aging and is necessary in the ovary for vitellogenic maturation.</text>
</comment>
<keyword evidence="6" id="KW-0221">Differentiation</keyword>
<accession>A0ABP1RNT1</accession>
<dbReference type="Proteomes" id="UP001642540">
    <property type="component" value="Unassembled WGS sequence"/>
</dbReference>
<sequence>MSVTNEKVSGPAGNLGGGDATQMPTSTSSTSATTVALSCSTGSSIHNGLSSAASSLSSPTFRLATIMPFSASGADDVVRCGYLRKLKGKMKFFVLRKETSMDKPARLEYYDKEKKFRSGQSPKKSIGLKACFNISRTDSKCKYSIALHTHNDCVRIVMSNEDEMNDWLSVMNSLAGEEEDEVDNLPQSIGKPHFEHIWLVTAFNKGLGSKENIIGPYRLCLTSKEVTLLKVGEHDGRNGVVKFPLSVIRNVSHDATFGCFFHIELGRSACTGPGLLSLKTEDNNIAQNMHLLILKAMQNYSKEDLIPRDRESRRPRTNTWNQPCLRSHTSSFHSSAPPQMTRINSIDGSMAYRRIRTDSVSSSFSNRGFGMSSPMAIINQTSSFAFNSPFCSTGTNSASSLYSIDSENNNRHILHQMGNVCASENVYSKSHEDEEPYVPYTPNDEQQTGLHSFNCDYVEMSLASKNSKSTAQTSSSCYMEMQSPMSPFNDYMPMSPGCGSSRASLKNSVGGKVSVSQSRKKSLIEEHDEYVHMNLAAHNNRCSTAGSTTGLDDLYLDMDFGRKLNLSNDDMRHMSPASSDSIQSGTPSSDFPLEKVSSYLTDDYDDTNSMRSSRAYSVGSRSDTSSAGKNRGKNRLEAVQETFRIRAMSSSSKAKRPVVNQGKGFFASPGALFTGGKSPASPFSRSWDGSTGRLPPNKLPNPMTQSQIHSQTSYPQPLHNHTRRESKASGLMELDFSHNKSKSRKRSLPEPIGNYTASSSAGSGSSSVTKISPVPKGVLSGGGRDTQSKSDIGDKSKSAATTTTCITSGVTTMPKYTSSAPISIQQSKAKDVAYHDSTGSSILTKMTGMDLKKLKKLEDDGAYLDMDFSNKSSEKVLPQKAAGSNHHDTSSLKNNFLNRPVVVRPNESPTACKISRSSLNPSSSSVHDQLSSKAESASIVRSLSSSSKMSSISNHCNSTSNSSMTVKTQQEVDTSCRTEISPKTSPLLHNSDHAAALSRIEECPQKLEARSLSLTPMQSPPRSPHHSTIT</sequence>
<feature type="compositionally biased region" description="Basic and acidic residues" evidence="10">
    <location>
        <begin position="786"/>
        <end position="797"/>
    </location>
</feature>
<evidence type="ECO:0000256" key="8">
    <source>
        <dbReference type="ARBA" id="ARBA00033282"/>
    </source>
</evidence>